<feature type="non-terminal residue" evidence="1">
    <location>
        <position position="1"/>
    </location>
</feature>
<dbReference type="EMBL" id="SDCN01000052">
    <property type="protein sequence ID" value="TCX61018.1"/>
    <property type="molecule type" value="Genomic_DNA"/>
</dbReference>
<accession>A0A483H8I6</accession>
<dbReference type="EMBL" id="SDCH01000043">
    <property type="protein sequence ID" value="TCX15610.1"/>
    <property type="molecule type" value="Genomic_DNA"/>
</dbReference>
<sequence length="43" mass="4681">TGTFSANTQQLLADQLVEIEGQCNHLLLAQGKALLKSRSELLK</sequence>
<evidence type="ECO:0000313" key="2">
    <source>
        <dbReference type="EMBL" id="TCX61018.1"/>
    </source>
</evidence>
<gene>
    <name evidence="1" type="ORF">ETE65_25075</name>
    <name evidence="2" type="ORF">ETE66_25950</name>
</gene>
<evidence type="ECO:0000313" key="1">
    <source>
        <dbReference type="EMBL" id="TCX15610.1"/>
    </source>
</evidence>
<name>A0A483H8I6_KLEPN</name>
<proteinExistence type="predicted"/>
<comment type="caution">
    <text evidence="1">The sequence shown here is derived from an EMBL/GenBank/DDBJ whole genome shotgun (WGS) entry which is preliminary data.</text>
</comment>
<dbReference type="AlphaFoldDB" id="A0A483H8I6"/>
<protein>
    <submittedName>
        <fullName evidence="1">Universal stress protein</fullName>
    </submittedName>
</protein>
<organism evidence="1">
    <name type="scientific">Klebsiella pneumoniae</name>
    <dbReference type="NCBI Taxonomy" id="573"/>
    <lineage>
        <taxon>Bacteria</taxon>
        <taxon>Pseudomonadati</taxon>
        <taxon>Pseudomonadota</taxon>
        <taxon>Gammaproteobacteria</taxon>
        <taxon>Enterobacterales</taxon>
        <taxon>Enterobacteriaceae</taxon>
        <taxon>Klebsiella/Raoultella group</taxon>
        <taxon>Klebsiella</taxon>
        <taxon>Klebsiella pneumoniae complex</taxon>
    </lineage>
</organism>
<reference evidence="1" key="1">
    <citation type="submission" date="2019-01" db="EMBL/GenBank/DDBJ databases">
        <authorList>
            <person name="Lista F."/>
            <person name="Anselmo A."/>
        </authorList>
    </citation>
    <scope>NUCLEOTIDE SEQUENCE</scope>
    <source>
        <strain evidence="1">15S</strain>
        <strain evidence="2">9S</strain>
    </source>
</reference>